<protein>
    <submittedName>
        <fullName evidence="2">Uncharacterized protein</fullName>
    </submittedName>
</protein>
<dbReference type="Proteomes" id="UP000681720">
    <property type="component" value="Unassembled WGS sequence"/>
</dbReference>
<organism evidence="2 4">
    <name type="scientific">Rotaria magnacalcarata</name>
    <dbReference type="NCBI Taxonomy" id="392030"/>
    <lineage>
        <taxon>Eukaryota</taxon>
        <taxon>Metazoa</taxon>
        <taxon>Spiralia</taxon>
        <taxon>Gnathifera</taxon>
        <taxon>Rotifera</taxon>
        <taxon>Eurotatoria</taxon>
        <taxon>Bdelloidea</taxon>
        <taxon>Philodinida</taxon>
        <taxon>Philodinidae</taxon>
        <taxon>Rotaria</taxon>
    </lineage>
</organism>
<dbReference type="AlphaFoldDB" id="A0A8S2KRV3"/>
<evidence type="ECO:0000313" key="3">
    <source>
        <dbReference type="EMBL" id="CAF3956798.1"/>
    </source>
</evidence>
<dbReference type="Proteomes" id="UP000676336">
    <property type="component" value="Unassembled WGS sequence"/>
</dbReference>
<gene>
    <name evidence="3" type="ORF">GIL414_LOCUS9392</name>
    <name evidence="2" type="ORF">SMN809_LOCUS4673</name>
</gene>
<comment type="caution">
    <text evidence="2">The sequence shown here is derived from an EMBL/GenBank/DDBJ whole genome shotgun (WGS) entry which is preliminary data.</text>
</comment>
<dbReference type="EMBL" id="CAJOBI010001103">
    <property type="protein sequence ID" value="CAF3863424.1"/>
    <property type="molecule type" value="Genomic_DNA"/>
</dbReference>
<evidence type="ECO:0000313" key="2">
    <source>
        <dbReference type="EMBL" id="CAF3863424.1"/>
    </source>
</evidence>
<keyword evidence="1" id="KW-0472">Membrane</keyword>
<feature type="transmembrane region" description="Helical" evidence="1">
    <location>
        <begin position="219"/>
        <end position="237"/>
    </location>
</feature>
<evidence type="ECO:0000313" key="4">
    <source>
        <dbReference type="Proteomes" id="UP000676336"/>
    </source>
</evidence>
<sequence>MHQTSTKPTLYDDHNALIVSSNHYDIYNDEQEMMSSNRITFAWKSHNHSYLCPQSCYISLYSFINITLDDLSLISSKFLIDSCDFIALHPYANYVQSRRLIYQGCSIDPTVIQVAMNTTPSSMFHFSFYLYHILKEPIPFQIQCKILHQDDQTELQNNIDCSKVFINNNHNDHSSMHKNGKQDYSFKLFHSSKVYVTRQLPFIDSERGAFHTSTTKMKLFLLIILTFLIAANANPISRKCKCKAVSNTIHFSFHSWDISSCKFCSCNDAAMTNCEQACKTMVESYANTGCGKVIKGSKVKYSWEASTCSSGVSSVEYTCA</sequence>
<keyword evidence="1" id="KW-1133">Transmembrane helix</keyword>
<dbReference type="EMBL" id="CAJOBJ010003201">
    <property type="protein sequence ID" value="CAF3956798.1"/>
    <property type="molecule type" value="Genomic_DNA"/>
</dbReference>
<proteinExistence type="predicted"/>
<evidence type="ECO:0000256" key="1">
    <source>
        <dbReference type="SAM" id="Phobius"/>
    </source>
</evidence>
<name>A0A8S2KRV3_9BILA</name>
<reference evidence="2" key="1">
    <citation type="submission" date="2021-02" db="EMBL/GenBank/DDBJ databases">
        <authorList>
            <person name="Nowell W R."/>
        </authorList>
    </citation>
    <scope>NUCLEOTIDE SEQUENCE</scope>
</reference>
<keyword evidence="1" id="KW-0812">Transmembrane</keyword>
<accession>A0A8S2KRV3</accession>